<feature type="non-terminal residue" evidence="1">
    <location>
        <position position="1"/>
    </location>
</feature>
<protein>
    <submittedName>
        <fullName evidence="1">Uncharacterized protein</fullName>
    </submittedName>
</protein>
<organism evidence="1 2">
    <name type="scientific">Coemansia nantahalensis</name>
    <dbReference type="NCBI Taxonomy" id="2789366"/>
    <lineage>
        <taxon>Eukaryota</taxon>
        <taxon>Fungi</taxon>
        <taxon>Fungi incertae sedis</taxon>
        <taxon>Zoopagomycota</taxon>
        <taxon>Kickxellomycotina</taxon>
        <taxon>Kickxellomycetes</taxon>
        <taxon>Kickxellales</taxon>
        <taxon>Kickxellaceae</taxon>
        <taxon>Coemansia</taxon>
    </lineage>
</organism>
<sequence>SMDLPTRLVRQIHDSVATTEADGRLHLRAAVPRAEGPASGIDDGSRQRVFSAQHTGPPRSAADGCAELGTVFGGARQLYSTSPHSGFGTAVAVGDFSGSGQPSAAISAPYYRPSPYRPEAADRPAGAVFVVSDVDAPYAFSQQDILDADPLTLRPAADRDSPQFPLFGSSLAVVDFNADGIDDLVVGSSGYGRSPADNMLGRVDIYLGRRGTGLPTEPDFTLTAAQLAAATGAPWSHQRIGGFLFGEDVNGDGFADLVIGAPYHADVPHERHAGRVFGYLSGAARQAGTALGTPSFTLAPPISRPLEWFGFSAKAVHNSAQNATILLVGAPGHQERGSAGQVHALAGRIYAYSVADGTNEPVFSGLELDAHGEATQLGSQIHVWNTAGGGPLVLFGSPSEHNVGLRLAGGPAPRPSEPLPERGWQAGGVRIVDPAQWAARPKDDVDEIAGLQSTLRGERSPGHFGRAL</sequence>
<name>A0ACC1JLJ3_9FUNG</name>
<gene>
    <name evidence="1" type="ORF">IWQ57_005875</name>
</gene>
<reference evidence="1" key="1">
    <citation type="submission" date="2022-07" db="EMBL/GenBank/DDBJ databases">
        <title>Phylogenomic reconstructions and comparative analyses of Kickxellomycotina fungi.</title>
        <authorList>
            <person name="Reynolds N.K."/>
            <person name="Stajich J.E."/>
            <person name="Barry K."/>
            <person name="Grigoriev I.V."/>
            <person name="Crous P."/>
            <person name="Smith M.E."/>
        </authorList>
    </citation>
    <scope>NUCLEOTIDE SEQUENCE</scope>
    <source>
        <strain evidence="1">CBS 109366</strain>
    </source>
</reference>
<dbReference type="Proteomes" id="UP001140234">
    <property type="component" value="Unassembled WGS sequence"/>
</dbReference>
<feature type="non-terminal residue" evidence="1">
    <location>
        <position position="468"/>
    </location>
</feature>
<proteinExistence type="predicted"/>
<dbReference type="EMBL" id="JANBUJ010003053">
    <property type="protein sequence ID" value="KAJ2762108.1"/>
    <property type="molecule type" value="Genomic_DNA"/>
</dbReference>
<evidence type="ECO:0000313" key="1">
    <source>
        <dbReference type="EMBL" id="KAJ2762108.1"/>
    </source>
</evidence>
<evidence type="ECO:0000313" key="2">
    <source>
        <dbReference type="Proteomes" id="UP001140234"/>
    </source>
</evidence>
<accession>A0ACC1JLJ3</accession>
<comment type="caution">
    <text evidence="1">The sequence shown here is derived from an EMBL/GenBank/DDBJ whole genome shotgun (WGS) entry which is preliminary data.</text>
</comment>
<keyword evidence="2" id="KW-1185">Reference proteome</keyword>